<evidence type="ECO:0000313" key="5">
    <source>
        <dbReference type="Proteomes" id="UP001236258"/>
    </source>
</evidence>
<evidence type="ECO:0000313" key="4">
    <source>
        <dbReference type="EMBL" id="MDP4528130.1"/>
    </source>
</evidence>
<dbReference type="InterPro" id="IPR029055">
    <property type="entry name" value="Ntn_hydrolases_N"/>
</dbReference>
<organism evidence="4 5">
    <name type="scientific">Alkalimonas delamerensis</name>
    <dbReference type="NCBI Taxonomy" id="265981"/>
    <lineage>
        <taxon>Bacteria</taxon>
        <taxon>Pseudomonadati</taxon>
        <taxon>Pseudomonadota</taxon>
        <taxon>Gammaproteobacteria</taxon>
        <taxon>Alkalimonas</taxon>
    </lineage>
</organism>
<evidence type="ECO:0000256" key="3">
    <source>
        <dbReference type="ARBA" id="ARBA00048741"/>
    </source>
</evidence>
<comment type="catalytic activity">
    <reaction evidence="3">
        <text>L-aspartate + L-glutamine + ATP + H2O = L-asparagine + L-glutamate + AMP + diphosphate + H(+)</text>
        <dbReference type="Rhea" id="RHEA:12228"/>
        <dbReference type="ChEBI" id="CHEBI:15377"/>
        <dbReference type="ChEBI" id="CHEBI:15378"/>
        <dbReference type="ChEBI" id="CHEBI:29985"/>
        <dbReference type="ChEBI" id="CHEBI:29991"/>
        <dbReference type="ChEBI" id="CHEBI:30616"/>
        <dbReference type="ChEBI" id="CHEBI:33019"/>
        <dbReference type="ChEBI" id="CHEBI:58048"/>
        <dbReference type="ChEBI" id="CHEBI:58359"/>
        <dbReference type="ChEBI" id="CHEBI:456215"/>
        <dbReference type="EC" id="6.3.5.4"/>
    </reaction>
</comment>
<evidence type="ECO:0000256" key="2">
    <source>
        <dbReference type="ARBA" id="ARBA00012737"/>
    </source>
</evidence>
<gene>
    <name evidence="4" type="ORF">Q3O59_03680</name>
</gene>
<comment type="pathway">
    <text evidence="1">Amino-acid biosynthesis; L-asparagine biosynthesis; L-asparagine from L-aspartate (L-Gln route): step 1/1.</text>
</comment>
<sequence length="519" mass="58921">MAGLTAPRVAASVRKTQLQTGRRDDFILRLQQQPGAVLLEGEPEGFYGYQLAGDTPDDGAFVRWSLKQGRFELSADRLGLYPLYYVEMDAQLVISNSLALLAERFPLETDAEAVGLFLRLGFYLGSDTAFLGVKRAEGQLRVQLDDTGLTIESRRPELKRMSQPFSAARYQQLFAGALAKLRGAQLPLYVPLTGGKDSRHILLTASSLGLPIKESYTTRVLSPHSNDDVTIARELCQRLQVPHRVLDSEQRLHNAEQQKNIRTSFETYDHFWINQVGQYMTQKTPGLVLDGFGGDVLSQSKVVTPQMHRCYQQGDWAALAALIAPMDPYFEAYFQARPEFLVSPERLQARLQAELEKFADEVIPVKSFYFWNRSRRAIAISSFRQLNGNSQAFFPYMQAELFDFLRALPEDLYFSQQFHANCIAQAFPEFADIPFASNKARGDALAGRRTLFNVLALMREIAQADFIAAPMRLRALLSCLRSSTVKDSAVTFFYFFRPMIYLNQLRHWRFPKREHLGHG</sequence>
<keyword evidence="5" id="KW-1185">Reference proteome</keyword>
<evidence type="ECO:0000256" key="1">
    <source>
        <dbReference type="ARBA" id="ARBA00005187"/>
    </source>
</evidence>
<dbReference type="SUPFAM" id="SSF56235">
    <property type="entry name" value="N-terminal nucleophile aminohydrolases (Ntn hydrolases)"/>
    <property type="match status" value="1"/>
</dbReference>
<dbReference type="PANTHER" id="PTHR43284">
    <property type="entry name" value="ASPARAGINE SYNTHETASE (GLUTAMINE-HYDROLYZING)"/>
    <property type="match status" value="1"/>
</dbReference>
<dbReference type="EMBL" id="JAUZVY010000001">
    <property type="protein sequence ID" value="MDP4528130.1"/>
    <property type="molecule type" value="Genomic_DNA"/>
</dbReference>
<dbReference type="PANTHER" id="PTHR43284:SF1">
    <property type="entry name" value="ASPARAGINE SYNTHETASE"/>
    <property type="match status" value="1"/>
</dbReference>
<dbReference type="SUPFAM" id="SSF52402">
    <property type="entry name" value="Adenine nucleotide alpha hydrolases-like"/>
    <property type="match status" value="1"/>
</dbReference>
<comment type="caution">
    <text evidence="4">The sequence shown here is derived from an EMBL/GenBank/DDBJ whole genome shotgun (WGS) entry which is preliminary data.</text>
</comment>
<dbReference type="RefSeq" id="WP_305944282.1">
    <property type="nucleotide sequence ID" value="NZ_JAUZVY010000001.1"/>
</dbReference>
<name>A0ABT9GMW2_9GAMM</name>
<dbReference type="InterPro" id="IPR051786">
    <property type="entry name" value="ASN_synthetase/amidase"/>
</dbReference>
<dbReference type="Proteomes" id="UP001236258">
    <property type="component" value="Unassembled WGS sequence"/>
</dbReference>
<reference evidence="4 5" key="1">
    <citation type="submission" date="2023-08" db="EMBL/GenBank/DDBJ databases">
        <authorList>
            <person name="Joshi A."/>
            <person name="Thite S."/>
        </authorList>
    </citation>
    <scope>NUCLEOTIDE SEQUENCE [LARGE SCALE GENOMIC DNA]</scope>
    <source>
        <strain evidence="4 5">1E1</strain>
    </source>
</reference>
<dbReference type="EC" id="6.3.5.4" evidence="2"/>
<dbReference type="InterPro" id="IPR014729">
    <property type="entry name" value="Rossmann-like_a/b/a_fold"/>
</dbReference>
<protein>
    <recommendedName>
        <fullName evidence="2">asparagine synthase (glutamine-hydrolyzing)</fullName>
        <ecNumber evidence="2">6.3.5.4</ecNumber>
    </recommendedName>
</protein>
<dbReference type="Gene3D" id="3.40.50.620">
    <property type="entry name" value="HUPs"/>
    <property type="match status" value="1"/>
</dbReference>
<accession>A0ABT9GMW2</accession>
<proteinExistence type="predicted"/>